<feature type="transmembrane region" description="Helical" evidence="1">
    <location>
        <begin position="44"/>
        <end position="68"/>
    </location>
</feature>
<feature type="transmembrane region" description="Helical" evidence="1">
    <location>
        <begin position="197"/>
        <end position="216"/>
    </location>
</feature>
<organism evidence="2 3">
    <name type="scientific">Xaviernesmea oryzae</name>
    <dbReference type="NCBI Taxonomy" id="464029"/>
    <lineage>
        <taxon>Bacteria</taxon>
        <taxon>Pseudomonadati</taxon>
        <taxon>Pseudomonadota</taxon>
        <taxon>Alphaproteobacteria</taxon>
        <taxon>Hyphomicrobiales</taxon>
        <taxon>Rhizobiaceae</taxon>
        <taxon>Rhizobium/Agrobacterium group</taxon>
        <taxon>Xaviernesmea</taxon>
    </lineage>
</organism>
<keyword evidence="3" id="KW-1185">Reference proteome</keyword>
<evidence type="ECO:0000256" key="1">
    <source>
        <dbReference type="SAM" id="Phobius"/>
    </source>
</evidence>
<keyword evidence="1" id="KW-0472">Membrane</keyword>
<evidence type="ECO:0000313" key="2">
    <source>
        <dbReference type="EMBL" id="OLP60609.1"/>
    </source>
</evidence>
<evidence type="ECO:0000313" key="3">
    <source>
        <dbReference type="Proteomes" id="UP000186364"/>
    </source>
</evidence>
<dbReference type="RefSeq" id="WP_075627115.1">
    <property type="nucleotide sequence ID" value="NZ_FOAM01000029.1"/>
</dbReference>
<dbReference type="EMBL" id="MKIP01000035">
    <property type="protein sequence ID" value="OLP60609.1"/>
    <property type="molecule type" value="Genomic_DNA"/>
</dbReference>
<reference evidence="2 3" key="1">
    <citation type="submission" date="2016-09" db="EMBL/GenBank/DDBJ databases">
        <title>Rhizobium sp. nov., a novel species isolated from the rice rhizosphere.</title>
        <authorList>
            <person name="Zhao J."/>
            <person name="Zhang X."/>
        </authorList>
    </citation>
    <scope>NUCLEOTIDE SEQUENCE [LARGE SCALE GENOMIC DNA]</scope>
    <source>
        <strain evidence="2 3">1.7048</strain>
    </source>
</reference>
<protein>
    <recommendedName>
        <fullName evidence="4">DUF624 domain-containing protein</fullName>
    </recommendedName>
</protein>
<feature type="transmembrane region" description="Helical" evidence="1">
    <location>
        <begin position="171"/>
        <end position="191"/>
    </location>
</feature>
<dbReference type="Proteomes" id="UP000186364">
    <property type="component" value="Unassembled WGS sequence"/>
</dbReference>
<feature type="transmembrane region" description="Helical" evidence="1">
    <location>
        <begin position="89"/>
        <end position="111"/>
    </location>
</feature>
<comment type="caution">
    <text evidence="2">The sequence shown here is derived from an EMBL/GenBank/DDBJ whole genome shotgun (WGS) entry which is preliminary data.</text>
</comment>
<keyword evidence="1" id="KW-0812">Transmembrane</keyword>
<sequence length="233" mass="25090">MNWLAQLYLAEGPGIDKHAPRRRGLALVAETVWREGFELMKLNLLFVLACLPVVTIPAACAGLMRVSLSMAEDRNVYLLQDFLAASRGFAWKASLGCAGLVLALMVPAYAASTYGGLALSNPLYAAPFVLSLSVAALLLVAGAYGLVLMVRTDWPLRRLVPMALRAALAEPLRPLAALGFIAALWLVHVLLYPVSALMPAVVNFSFGALAVAFSVLDMVNRLIRAEEEPTDRV</sequence>
<accession>A0A1Q9AYT7</accession>
<dbReference type="OrthoDB" id="1852280at2"/>
<name>A0A1Q9AYT7_9HYPH</name>
<dbReference type="AlphaFoldDB" id="A0A1Q9AYT7"/>
<feature type="transmembrane region" description="Helical" evidence="1">
    <location>
        <begin position="123"/>
        <end position="150"/>
    </location>
</feature>
<gene>
    <name evidence="2" type="ORF">BJF93_20010</name>
</gene>
<dbReference type="InterPro" id="IPR006938">
    <property type="entry name" value="DUF624"/>
</dbReference>
<dbReference type="Pfam" id="PF04854">
    <property type="entry name" value="DUF624"/>
    <property type="match status" value="1"/>
</dbReference>
<proteinExistence type="predicted"/>
<evidence type="ECO:0008006" key="4">
    <source>
        <dbReference type="Google" id="ProtNLM"/>
    </source>
</evidence>
<keyword evidence="1" id="KW-1133">Transmembrane helix</keyword>